<name>A0A2V2LBJ4_9RHOB</name>
<evidence type="ECO:0000256" key="1">
    <source>
        <dbReference type="SAM" id="SignalP"/>
    </source>
</evidence>
<organism evidence="2 3">
    <name type="scientific">Meridianimarinicoccus roseus</name>
    <dbReference type="NCBI Taxonomy" id="2072018"/>
    <lineage>
        <taxon>Bacteria</taxon>
        <taxon>Pseudomonadati</taxon>
        <taxon>Pseudomonadota</taxon>
        <taxon>Alphaproteobacteria</taxon>
        <taxon>Rhodobacterales</taxon>
        <taxon>Paracoccaceae</taxon>
        <taxon>Meridianimarinicoccus</taxon>
    </lineage>
</organism>
<dbReference type="AlphaFoldDB" id="A0A2V2LBJ4"/>
<sequence length="167" mass="16928">MSMDPFTALRAAFTHLATLLLAAVLTAAAVGADTPDRWRAAHAAGKGPVAWIEAADTAAPVQLAVLCRGASVALVVRSALPIPASTVNLLTLDIDGTTFRLPGRRLGTDSGSFVTQPAEDLLSALRRGHVVTLRGAAGTMVALTLRGADAAIDLATPTCAPAPARGA</sequence>
<reference evidence="2 3" key="1">
    <citation type="submission" date="2018-05" db="EMBL/GenBank/DDBJ databases">
        <title>Rhodobacteraceae gen. nov., sp. nov. isolated from sea water.</title>
        <authorList>
            <person name="Ren Y."/>
        </authorList>
    </citation>
    <scope>NUCLEOTIDE SEQUENCE [LARGE SCALE GENOMIC DNA]</scope>
    <source>
        <strain evidence="2 3">TG-679</strain>
    </source>
</reference>
<gene>
    <name evidence="2" type="ORF">DKT77_20450</name>
</gene>
<protein>
    <recommendedName>
        <fullName evidence="4">CHRD domain-containing protein</fullName>
    </recommendedName>
</protein>
<evidence type="ECO:0008006" key="4">
    <source>
        <dbReference type="Google" id="ProtNLM"/>
    </source>
</evidence>
<comment type="caution">
    <text evidence="2">The sequence shown here is derived from an EMBL/GenBank/DDBJ whole genome shotgun (WGS) entry which is preliminary data.</text>
</comment>
<feature type="signal peptide" evidence="1">
    <location>
        <begin position="1"/>
        <end position="32"/>
    </location>
</feature>
<keyword evidence="3" id="KW-1185">Reference proteome</keyword>
<keyword evidence="1" id="KW-0732">Signal</keyword>
<dbReference type="EMBL" id="QGKU01000068">
    <property type="protein sequence ID" value="PWR00894.1"/>
    <property type="molecule type" value="Genomic_DNA"/>
</dbReference>
<feature type="chain" id="PRO_5015911714" description="CHRD domain-containing protein" evidence="1">
    <location>
        <begin position="33"/>
        <end position="167"/>
    </location>
</feature>
<dbReference type="Proteomes" id="UP000245680">
    <property type="component" value="Unassembled WGS sequence"/>
</dbReference>
<proteinExistence type="predicted"/>
<evidence type="ECO:0000313" key="3">
    <source>
        <dbReference type="Proteomes" id="UP000245680"/>
    </source>
</evidence>
<evidence type="ECO:0000313" key="2">
    <source>
        <dbReference type="EMBL" id="PWR00894.1"/>
    </source>
</evidence>
<accession>A0A2V2LBJ4</accession>